<protein>
    <submittedName>
        <fullName evidence="2">Nucleoside/nucleotide kinase family protein</fullName>
    </submittedName>
</protein>
<dbReference type="InterPro" id="IPR027417">
    <property type="entry name" value="P-loop_NTPase"/>
</dbReference>
<dbReference type="EMBL" id="VCLB01000001">
    <property type="protein sequence ID" value="TNB49573.1"/>
    <property type="molecule type" value="Genomic_DNA"/>
</dbReference>
<keyword evidence="2" id="KW-0808">Transferase</keyword>
<reference evidence="2 3" key="2">
    <citation type="submission" date="2019-06" db="EMBL/GenBank/DDBJ databases">
        <title>Martelella lutilitoris sp. nov., isolated from a tidal mudflat.</title>
        <authorList>
            <person name="Kim Y.-J."/>
        </authorList>
    </citation>
    <scope>NUCLEOTIDE SEQUENCE [LARGE SCALE GENOMIC DNA]</scope>
    <source>
        <strain evidence="2 3">GH2-6</strain>
    </source>
</reference>
<keyword evidence="3" id="KW-1185">Reference proteome</keyword>
<accession>A0A5C4JVU0</accession>
<reference evidence="2 3" key="1">
    <citation type="submission" date="2019-05" db="EMBL/GenBank/DDBJ databases">
        <authorList>
            <person name="Lee S.D."/>
        </authorList>
    </citation>
    <scope>NUCLEOTIDE SEQUENCE [LARGE SCALE GENOMIC DNA]</scope>
    <source>
        <strain evidence="2 3">GH2-6</strain>
    </source>
</reference>
<dbReference type="NCBIfam" id="NF006746">
    <property type="entry name" value="PRK09270.1-5"/>
    <property type="match status" value="1"/>
</dbReference>
<comment type="caution">
    <text evidence="2">The sequence shown here is derived from an EMBL/GenBank/DDBJ whole genome shotgun (WGS) entry which is preliminary data.</text>
</comment>
<dbReference type="SUPFAM" id="SSF52540">
    <property type="entry name" value="P-loop containing nucleoside triphosphate hydrolases"/>
    <property type="match status" value="1"/>
</dbReference>
<sequence length="220" mass="23963">MNATTQKEHRFDRVFDAIHEAAEGKDRLIVAIAGAPGSGKSTLSDRLCQRLNAGAADGDLAAVVPMDGFHLDDGVLREQGTLARKGAPFTFDVGGLNSILSRLKANREDAVAVPLFDRDLEIARAGARIIPKSRKIILVEGNYLLLDLPPWSGLKRYFDLSVALSVPFSTLETRLIARWTEQGFSQGEARRRARENDLVNAGLVQEKGLDATLVIEAEEA</sequence>
<dbReference type="GO" id="GO:0016301">
    <property type="term" value="F:kinase activity"/>
    <property type="evidence" value="ECO:0007669"/>
    <property type="project" value="UniProtKB-KW"/>
</dbReference>
<dbReference type="InterPro" id="IPR006083">
    <property type="entry name" value="PRK/URK"/>
</dbReference>
<gene>
    <name evidence="2" type="ORF">FF124_01020</name>
</gene>
<dbReference type="Proteomes" id="UP000307874">
    <property type="component" value="Unassembled WGS sequence"/>
</dbReference>
<dbReference type="OrthoDB" id="3192509at2"/>
<evidence type="ECO:0000313" key="2">
    <source>
        <dbReference type="EMBL" id="TNB49573.1"/>
    </source>
</evidence>
<dbReference type="GO" id="GO:0005524">
    <property type="term" value="F:ATP binding"/>
    <property type="evidence" value="ECO:0007669"/>
    <property type="project" value="InterPro"/>
</dbReference>
<proteinExistence type="predicted"/>
<feature type="domain" description="Phosphoribulokinase/uridine kinase" evidence="1">
    <location>
        <begin position="29"/>
        <end position="165"/>
    </location>
</feature>
<dbReference type="Pfam" id="PF00485">
    <property type="entry name" value="PRK"/>
    <property type="match status" value="1"/>
</dbReference>
<organism evidence="2 3">
    <name type="scientific">Martelella lutilitoris</name>
    <dbReference type="NCBI Taxonomy" id="2583532"/>
    <lineage>
        <taxon>Bacteria</taxon>
        <taxon>Pseudomonadati</taxon>
        <taxon>Pseudomonadota</taxon>
        <taxon>Alphaproteobacteria</taxon>
        <taxon>Hyphomicrobiales</taxon>
        <taxon>Aurantimonadaceae</taxon>
        <taxon>Martelella</taxon>
    </lineage>
</organism>
<dbReference type="Gene3D" id="3.40.50.300">
    <property type="entry name" value="P-loop containing nucleotide triphosphate hydrolases"/>
    <property type="match status" value="1"/>
</dbReference>
<evidence type="ECO:0000313" key="3">
    <source>
        <dbReference type="Proteomes" id="UP000307874"/>
    </source>
</evidence>
<dbReference type="AlphaFoldDB" id="A0A5C4JVU0"/>
<dbReference type="RefSeq" id="WP_138746616.1">
    <property type="nucleotide sequence ID" value="NZ_VCLB01000001.1"/>
</dbReference>
<evidence type="ECO:0000259" key="1">
    <source>
        <dbReference type="Pfam" id="PF00485"/>
    </source>
</evidence>
<dbReference type="PANTHER" id="PTHR10285">
    <property type="entry name" value="URIDINE KINASE"/>
    <property type="match status" value="1"/>
</dbReference>
<keyword evidence="2" id="KW-0418">Kinase</keyword>
<name>A0A5C4JVU0_9HYPH</name>